<dbReference type="PROSITE" id="PS50071">
    <property type="entry name" value="HOMEOBOX_2"/>
    <property type="match status" value="1"/>
</dbReference>
<dbReference type="SMART" id="SM00389">
    <property type="entry name" value="HOX"/>
    <property type="match status" value="1"/>
</dbReference>
<sequence length="288" mass="32722">MSEERVKTTEIGKDSIKLVENPKVCSFSIESLLAPSKNPVKKEICLSIQTETYLHESNDSEGRKLVAPDSSMSMIEEIEFDDADMVCSTSPEPEMCYEACTSSSGANSTTSVDREIQEKSDSIISDDERKKRPRTAFTAAQIKSLEAEFERNKYLSVTKRLQLSKSLKLTETQIKIWFQNRRTKWKRKYTNDVELLAQQYYSSLGIPAPRPIFVEDRLWFFNYPTQLQPGAPIFPQHLATVPLPSALPIVQPLPSNITMGQTSIFQNISASSPTYHLSQRLDFRHQNS</sequence>
<dbReference type="AlphaFoldDB" id="A0A2A3EHJ8"/>
<dbReference type="Pfam" id="PF00046">
    <property type="entry name" value="Homeodomain"/>
    <property type="match status" value="1"/>
</dbReference>
<dbReference type="InterPro" id="IPR050877">
    <property type="entry name" value="EMX-VAX-Noto_Homeobox_TFs"/>
</dbReference>
<dbReference type="Gene3D" id="1.10.10.60">
    <property type="entry name" value="Homeodomain-like"/>
    <property type="match status" value="1"/>
</dbReference>
<keyword evidence="9" id="KW-1185">Reference proteome</keyword>
<evidence type="ECO:0000256" key="4">
    <source>
        <dbReference type="ARBA" id="ARBA00023242"/>
    </source>
</evidence>
<keyword evidence="2 5" id="KW-0238">DNA-binding</keyword>
<keyword evidence="3 5" id="KW-0371">Homeobox</keyword>
<evidence type="ECO:0000259" key="7">
    <source>
        <dbReference type="PROSITE" id="PS50071"/>
    </source>
</evidence>
<evidence type="ECO:0000256" key="6">
    <source>
        <dbReference type="RuleBase" id="RU000682"/>
    </source>
</evidence>
<proteinExistence type="predicted"/>
<dbReference type="PANTHER" id="PTHR24339:SF30">
    <property type="entry name" value="LATERAL MUSCLES SCARCER, ISOFORM B"/>
    <property type="match status" value="1"/>
</dbReference>
<dbReference type="CDD" id="cd00086">
    <property type="entry name" value="homeodomain"/>
    <property type="match status" value="1"/>
</dbReference>
<evidence type="ECO:0000256" key="5">
    <source>
        <dbReference type="PROSITE-ProRule" id="PRU00108"/>
    </source>
</evidence>
<dbReference type="GO" id="GO:0000978">
    <property type="term" value="F:RNA polymerase II cis-regulatory region sequence-specific DNA binding"/>
    <property type="evidence" value="ECO:0007669"/>
    <property type="project" value="TreeGrafter"/>
</dbReference>
<dbReference type="PROSITE" id="PS00027">
    <property type="entry name" value="HOMEOBOX_1"/>
    <property type="match status" value="1"/>
</dbReference>
<dbReference type="InterPro" id="IPR009057">
    <property type="entry name" value="Homeodomain-like_sf"/>
</dbReference>
<dbReference type="InterPro" id="IPR017970">
    <property type="entry name" value="Homeobox_CS"/>
</dbReference>
<dbReference type="GO" id="GO:0007420">
    <property type="term" value="P:brain development"/>
    <property type="evidence" value="ECO:0007669"/>
    <property type="project" value="TreeGrafter"/>
</dbReference>
<reference evidence="8 9" key="1">
    <citation type="submission" date="2014-07" db="EMBL/GenBank/DDBJ databases">
        <title>Genomic and transcriptomic analysis on Apis cerana provide comprehensive insights into honey bee biology.</title>
        <authorList>
            <person name="Diao Q."/>
            <person name="Sun L."/>
            <person name="Zheng H."/>
            <person name="Zheng H."/>
            <person name="Xu S."/>
            <person name="Wang S."/>
            <person name="Zeng Z."/>
            <person name="Hu F."/>
            <person name="Su S."/>
            <person name="Wu J."/>
        </authorList>
    </citation>
    <scope>NUCLEOTIDE SEQUENCE [LARGE SCALE GENOMIC DNA]</scope>
    <source>
        <tissue evidence="8">Pupae without intestine</tissue>
    </source>
</reference>
<feature type="DNA-binding region" description="Homeobox" evidence="5">
    <location>
        <begin position="130"/>
        <end position="189"/>
    </location>
</feature>
<dbReference type="GO" id="GO:0030182">
    <property type="term" value="P:neuron differentiation"/>
    <property type="evidence" value="ECO:0007669"/>
    <property type="project" value="TreeGrafter"/>
</dbReference>
<accession>A0A2A3EHJ8</accession>
<dbReference type="OrthoDB" id="6159439at2759"/>
<feature type="domain" description="Homeobox" evidence="7">
    <location>
        <begin position="128"/>
        <end position="188"/>
    </location>
</feature>
<name>A0A2A3EHJ8_APICC</name>
<evidence type="ECO:0000256" key="3">
    <source>
        <dbReference type="ARBA" id="ARBA00023155"/>
    </source>
</evidence>
<dbReference type="GO" id="GO:0005634">
    <property type="term" value="C:nucleus"/>
    <property type="evidence" value="ECO:0007669"/>
    <property type="project" value="UniProtKB-SubCell"/>
</dbReference>
<comment type="subcellular location">
    <subcellularLocation>
        <location evidence="1 5 6">Nucleus</location>
    </subcellularLocation>
</comment>
<protein>
    <submittedName>
        <fullName evidence="8">BarH 1 homeobox protein</fullName>
    </submittedName>
</protein>
<organism evidence="8 9">
    <name type="scientific">Apis cerana cerana</name>
    <name type="common">Oriental honeybee</name>
    <dbReference type="NCBI Taxonomy" id="94128"/>
    <lineage>
        <taxon>Eukaryota</taxon>
        <taxon>Metazoa</taxon>
        <taxon>Ecdysozoa</taxon>
        <taxon>Arthropoda</taxon>
        <taxon>Hexapoda</taxon>
        <taxon>Insecta</taxon>
        <taxon>Pterygota</taxon>
        <taxon>Neoptera</taxon>
        <taxon>Endopterygota</taxon>
        <taxon>Hymenoptera</taxon>
        <taxon>Apocrita</taxon>
        <taxon>Aculeata</taxon>
        <taxon>Apoidea</taxon>
        <taxon>Anthophila</taxon>
        <taxon>Apidae</taxon>
        <taxon>Apis</taxon>
    </lineage>
</organism>
<evidence type="ECO:0000256" key="1">
    <source>
        <dbReference type="ARBA" id="ARBA00004123"/>
    </source>
</evidence>
<dbReference type="STRING" id="94128.A0A2A3EHJ8"/>
<dbReference type="EMBL" id="KZ288242">
    <property type="protein sequence ID" value="PBC31255.1"/>
    <property type="molecule type" value="Genomic_DNA"/>
</dbReference>
<dbReference type="InterPro" id="IPR001356">
    <property type="entry name" value="HD"/>
</dbReference>
<dbReference type="InterPro" id="IPR020479">
    <property type="entry name" value="HD_metazoa"/>
</dbReference>
<keyword evidence="4 5" id="KW-0539">Nucleus</keyword>
<dbReference type="GO" id="GO:0000981">
    <property type="term" value="F:DNA-binding transcription factor activity, RNA polymerase II-specific"/>
    <property type="evidence" value="ECO:0007669"/>
    <property type="project" value="InterPro"/>
</dbReference>
<evidence type="ECO:0000256" key="2">
    <source>
        <dbReference type="ARBA" id="ARBA00023125"/>
    </source>
</evidence>
<evidence type="ECO:0000313" key="9">
    <source>
        <dbReference type="Proteomes" id="UP000242457"/>
    </source>
</evidence>
<evidence type="ECO:0000313" key="8">
    <source>
        <dbReference type="EMBL" id="PBC31255.1"/>
    </source>
</evidence>
<dbReference type="PRINTS" id="PR00024">
    <property type="entry name" value="HOMEOBOX"/>
</dbReference>
<dbReference type="Proteomes" id="UP000242457">
    <property type="component" value="Unassembled WGS sequence"/>
</dbReference>
<dbReference type="PANTHER" id="PTHR24339">
    <property type="entry name" value="HOMEOBOX PROTEIN EMX-RELATED"/>
    <property type="match status" value="1"/>
</dbReference>
<gene>
    <name evidence="8" type="ORF">APICC_02487</name>
</gene>
<dbReference type="SUPFAM" id="SSF46689">
    <property type="entry name" value="Homeodomain-like"/>
    <property type="match status" value="1"/>
</dbReference>